<reference evidence="2 3" key="1">
    <citation type="submission" date="2023-05" db="EMBL/GenBank/DDBJ databases">
        <title>Pseudoalteromonas ardens sp. nov., Pseudoalteromonas obscura sp. nov., and Pseudoalteromonas umbrosa sp. nov., isolated from the coral Montipora capitata.</title>
        <authorList>
            <person name="Thomas E.M."/>
            <person name="Smith E.M."/>
            <person name="Papke E."/>
            <person name="Shlafstein M.D."/>
            <person name="Oline D.K."/>
            <person name="Videau P."/>
            <person name="Saw J.H."/>
            <person name="Strangman W.K."/>
            <person name="Ushijima B."/>
        </authorList>
    </citation>
    <scope>NUCLEOTIDE SEQUENCE [LARGE SCALE GENOMIC DNA]</scope>
    <source>
        <strain evidence="2 3">P94</strain>
    </source>
</reference>
<comment type="caution">
    <text evidence="2">The sequence shown here is derived from an EMBL/GenBank/DDBJ whole genome shotgun (WGS) entry which is preliminary data.</text>
</comment>
<evidence type="ECO:0000256" key="1">
    <source>
        <dbReference type="SAM" id="SignalP"/>
    </source>
</evidence>
<dbReference type="RefSeq" id="WP_284137646.1">
    <property type="nucleotide sequence ID" value="NZ_JASJUT010000005.1"/>
</dbReference>
<proteinExistence type="predicted"/>
<dbReference type="Proteomes" id="UP001231915">
    <property type="component" value="Unassembled WGS sequence"/>
</dbReference>
<feature type="chain" id="PRO_5047492278" evidence="1">
    <location>
        <begin position="22"/>
        <end position="272"/>
    </location>
</feature>
<dbReference type="EMBL" id="JASJUT010000005">
    <property type="protein sequence ID" value="MDK2596260.1"/>
    <property type="molecule type" value="Genomic_DNA"/>
</dbReference>
<accession>A0ABT7EMH9</accession>
<organism evidence="2 3">
    <name type="scientific">Pseudoalteromonas obscura</name>
    <dbReference type="NCBI Taxonomy" id="3048491"/>
    <lineage>
        <taxon>Bacteria</taxon>
        <taxon>Pseudomonadati</taxon>
        <taxon>Pseudomonadota</taxon>
        <taxon>Gammaproteobacteria</taxon>
        <taxon>Alteromonadales</taxon>
        <taxon>Pseudoalteromonadaceae</taxon>
        <taxon>Pseudoalteromonas</taxon>
    </lineage>
</organism>
<evidence type="ECO:0000313" key="2">
    <source>
        <dbReference type="EMBL" id="MDK2596260.1"/>
    </source>
</evidence>
<gene>
    <name evidence="2" type="ORF">QNM18_14450</name>
</gene>
<evidence type="ECO:0000313" key="3">
    <source>
        <dbReference type="Proteomes" id="UP001231915"/>
    </source>
</evidence>
<name>A0ABT7EMH9_9GAMM</name>
<sequence length="272" mass="30167">MKRTLLFSGLLLAFSAISVEAVGSSSYQSSKQNASVHLTSQQLYKYKDSLCALQIVNTMVLDGDLQSVTSTMYPLLNSDAKNAELQKEKLKNLYYVPYSEVSAQQGTSIHYLIEKAYGPITKLTNVYLSNEMADELVAQTASYNAQAKLTLTLGNAAVRTALTPDHGVAYEDETELHNYSGDRSFILNSQDQKNLALLLFSIANNKAQYDKFQDLLKSKNVKKISNNFKAIALPNKQFISQTAADKLASLTVKHDHTELVSFIGTNIYKPSW</sequence>
<protein>
    <submittedName>
        <fullName evidence="2">Uncharacterized protein</fullName>
    </submittedName>
</protein>
<keyword evidence="3" id="KW-1185">Reference proteome</keyword>
<feature type="signal peptide" evidence="1">
    <location>
        <begin position="1"/>
        <end position="21"/>
    </location>
</feature>
<keyword evidence="1" id="KW-0732">Signal</keyword>